<comment type="subcellular location">
    <subcellularLocation>
        <location evidence="1">Membrane</location>
        <topology evidence="1">Multi-pass membrane protein</topology>
    </subcellularLocation>
</comment>
<evidence type="ECO:0000313" key="6">
    <source>
        <dbReference type="WBParaSite" id="HDID_0000642301-mRNA-1"/>
    </source>
</evidence>
<dbReference type="PANTHER" id="PTHR11040">
    <property type="entry name" value="ZINC/IRON TRANSPORTER"/>
    <property type="match status" value="1"/>
</dbReference>
<evidence type="ECO:0000256" key="5">
    <source>
        <dbReference type="SAM" id="Phobius"/>
    </source>
</evidence>
<organism evidence="6">
    <name type="scientific">Hymenolepis diminuta</name>
    <name type="common">Rat tapeworm</name>
    <dbReference type="NCBI Taxonomy" id="6216"/>
    <lineage>
        <taxon>Eukaryota</taxon>
        <taxon>Metazoa</taxon>
        <taxon>Spiralia</taxon>
        <taxon>Lophotrochozoa</taxon>
        <taxon>Platyhelminthes</taxon>
        <taxon>Cestoda</taxon>
        <taxon>Eucestoda</taxon>
        <taxon>Cyclophyllidea</taxon>
        <taxon>Hymenolepididae</taxon>
        <taxon>Hymenolepis</taxon>
    </lineage>
</organism>
<evidence type="ECO:0000256" key="1">
    <source>
        <dbReference type="ARBA" id="ARBA00004141"/>
    </source>
</evidence>
<name>A0A0R3SNA8_HYMDI</name>
<feature type="transmembrane region" description="Helical" evidence="5">
    <location>
        <begin position="47"/>
        <end position="64"/>
    </location>
</feature>
<dbReference type="AlphaFoldDB" id="A0A0R3SNA8"/>
<accession>A0A0R3SNA8</accession>
<keyword evidence="4 5" id="KW-0472">Membrane</keyword>
<keyword evidence="2 5" id="KW-0812">Transmembrane</keyword>
<dbReference type="GO" id="GO:0005886">
    <property type="term" value="C:plasma membrane"/>
    <property type="evidence" value="ECO:0007669"/>
    <property type="project" value="TreeGrafter"/>
</dbReference>
<feature type="transmembrane region" description="Helical" evidence="5">
    <location>
        <begin position="104"/>
        <end position="125"/>
    </location>
</feature>
<feature type="transmembrane region" description="Helical" evidence="5">
    <location>
        <begin position="76"/>
        <end position="97"/>
    </location>
</feature>
<protein>
    <submittedName>
        <fullName evidence="6">MFS domain-containing protein</fullName>
    </submittedName>
</protein>
<dbReference type="InterPro" id="IPR003689">
    <property type="entry name" value="ZIP"/>
</dbReference>
<evidence type="ECO:0000256" key="4">
    <source>
        <dbReference type="ARBA" id="ARBA00023136"/>
    </source>
</evidence>
<dbReference type="PANTHER" id="PTHR11040:SF140">
    <property type="entry name" value="ZRT (ZRT), IRT- (IRT-) LIKE PROTEIN TRANSPORTER"/>
    <property type="match status" value="1"/>
</dbReference>
<proteinExistence type="predicted"/>
<dbReference type="GO" id="GO:0005385">
    <property type="term" value="F:zinc ion transmembrane transporter activity"/>
    <property type="evidence" value="ECO:0007669"/>
    <property type="project" value="TreeGrafter"/>
</dbReference>
<dbReference type="Pfam" id="PF02535">
    <property type="entry name" value="Zip"/>
    <property type="match status" value="1"/>
</dbReference>
<reference evidence="6" key="1">
    <citation type="submission" date="2017-02" db="UniProtKB">
        <authorList>
            <consortium name="WormBaseParasite"/>
        </authorList>
    </citation>
    <scope>IDENTIFICATION</scope>
</reference>
<sequence length="174" mass="19594">LTSNFASYSLHCCCGQNSETVHSRTYQNSAIQSLFEYIETLKKIRNINLKSLFFILGFSLAASYQQQGHGIARSQWMGALFFSLASPIGVLIGWALIAQRSSPALLMAIAVLQGLACGTFFFVVFCEMLPHEFGENEEMDIKDRFGKIAFLILEKLLNLVLHVHLRQLFIYSCD</sequence>
<keyword evidence="3 5" id="KW-1133">Transmembrane helix</keyword>
<evidence type="ECO:0000256" key="2">
    <source>
        <dbReference type="ARBA" id="ARBA00022692"/>
    </source>
</evidence>
<dbReference type="WBParaSite" id="HDID_0000642301-mRNA-1">
    <property type="protein sequence ID" value="HDID_0000642301-mRNA-1"/>
    <property type="gene ID" value="HDID_0000642301"/>
</dbReference>
<evidence type="ECO:0000256" key="3">
    <source>
        <dbReference type="ARBA" id="ARBA00022989"/>
    </source>
</evidence>
<dbReference type="STRING" id="6216.A0A0R3SNA8"/>